<keyword evidence="5" id="KW-0040">ANK repeat</keyword>
<sequence length="252" mass="27168">MSSSCPATLENGGHNDGVEMAIGQAGEGRRSTDNIGPPVTGTCRRATSLLKSSSCSATSKNGGQDRVEMAKQVGRRSAENVDPPATGSRPHGGSGLFQRSNDDNGTLLVVATLITTLSYQVGSNVPGGYWQDDAPGHHVAGEPIMRTQRRFQYHVFIWSSWFGFGASMGLTLALLTGVPPRSRFVRGLFIVSYSTLILSFVTQQAFSIVWVSLLVWVGVIALITSAVNNRTHGHLRRFFDWLCREPVAQTAS</sequence>
<feature type="transmembrane region" description="Helical" evidence="8">
    <location>
        <begin position="155"/>
        <end position="177"/>
    </location>
</feature>
<evidence type="ECO:0000256" key="2">
    <source>
        <dbReference type="ARBA" id="ARBA00022692"/>
    </source>
</evidence>
<organism evidence="10 11">
    <name type="scientific">Panicum virgatum</name>
    <name type="common">Blackwell switchgrass</name>
    <dbReference type="NCBI Taxonomy" id="38727"/>
    <lineage>
        <taxon>Eukaryota</taxon>
        <taxon>Viridiplantae</taxon>
        <taxon>Streptophyta</taxon>
        <taxon>Embryophyta</taxon>
        <taxon>Tracheophyta</taxon>
        <taxon>Spermatophyta</taxon>
        <taxon>Magnoliopsida</taxon>
        <taxon>Liliopsida</taxon>
        <taxon>Poales</taxon>
        <taxon>Poaceae</taxon>
        <taxon>PACMAD clade</taxon>
        <taxon>Panicoideae</taxon>
        <taxon>Panicodae</taxon>
        <taxon>Paniceae</taxon>
        <taxon>Panicinae</taxon>
        <taxon>Panicum</taxon>
        <taxon>Panicum sect. Hiantes</taxon>
    </lineage>
</organism>
<dbReference type="Proteomes" id="UP000823388">
    <property type="component" value="Chromosome 9N"/>
</dbReference>
<keyword evidence="2 8" id="KW-0812">Transmembrane</keyword>
<dbReference type="AlphaFoldDB" id="A0A8T0MZ06"/>
<keyword evidence="3" id="KW-0677">Repeat</keyword>
<evidence type="ECO:0000256" key="7">
    <source>
        <dbReference type="SAM" id="MobiDB-lite"/>
    </source>
</evidence>
<proteinExistence type="predicted"/>
<gene>
    <name evidence="10" type="ORF">PVAP13_9NG702100</name>
</gene>
<evidence type="ECO:0000256" key="6">
    <source>
        <dbReference type="ARBA" id="ARBA00023136"/>
    </source>
</evidence>
<feature type="transmembrane region" description="Helical" evidence="8">
    <location>
        <begin position="208"/>
        <end position="227"/>
    </location>
</feature>
<keyword evidence="11" id="KW-1185">Reference proteome</keyword>
<keyword evidence="6 8" id="KW-0472">Membrane</keyword>
<evidence type="ECO:0000256" key="5">
    <source>
        <dbReference type="ARBA" id="ARBA00023043"/>
    </source>
</evidence>
<evidence type="ECO:0000313" key="10">
    <source>
        <dbReference type="EMBL" id="KAG2541803.1"/>
    </source>
</evidence>
<dbReference type="Pfam" id="PF13962">
    <property type="entry name" value="PGG"/>
    <property type="match status" value="1"/>
</dbReference>
<dbReference type="EMBL" id="CM029054">
    <property type="protein sequence ID" value="KAG2541803.1"/>
    <property type="molecule type" value="Genomic_DNA"/>
</dbReference>
<feature type="domain" description="PGG" evidence="9">
    <location>
        <begin position="101"/>
        <end position="202"/>
    </location>
</feature>
<evidence type="ECO:0000256" key="8">
    <source>
        <dbReference type="SAM" id="Phobius"/>
    </source>
</evidence>
<feature type="region of interest" description="Disordered" evidence="7">
    <location>
        <begin position="50"/>
        <end position="100"/>
    </location>
</feature>
<dbReference type="OrthoDB" id="681126at2759"/>
<evidence type="ECO:0000259" key="9">
    <source>
        <dbReference type="Pfam" id="PF13962"/>
    </source>
</evidence>
<dbReference type="PANTHER" id="PTHR24186">
    <property type="entry name" value="PROTEIN PHOSPHATASE 1 REGULATORY SUBUNIT"/>
    <property type="match status" value="1"/>
</dbReference>
<dbReference type="GO" id="GO:0005886">
    <property type="term" value="C:plasma membrane"/>
    <property type="evidence" value="ECO:0007669"/>
    <property type="project" value="TreeGrafter"/>
</dbReference>
<feature type="compositionally biased region" description="Low complexity" evidence="7">
    <location>
        <begin position="50"/>
        <end position="60"/>
    </location>
</feature>
<comment type="subcellular location">
    <subcellularLocation>
        <location evidence="1">Membrane</location>
        <topology evidence="1">Multi-pass membrane protein</topology>
    </subcellularLocation>
</comment>
<accession>A0A8T0MZ06</accession>
<protein>
    <recommendedName>
        <fullName evidence="9">PGG domain-containing protein</fullName>
    </recommendedName>
</protein>
<reference evidence="10" key="1">
    <citation type="submission" date="2020-05" db="EMBL/GenBank/DDBJ databases">
        <title>WGS assembly of Panicum virgatum.</title>
        <authorList>
            <person name="Lovell J.T."/>
            <person name="Jenkins J."/>
            <person name="Shu S."/>
            <person name="Juenger T.E."/>
            <person name="Schmutz J."/>
        </authorList>
    </citation>
    <scope>NUCLEOTIDE SEQUENCE</scope>
    <source>
        <strain evidence="10">AP13</strain>
    </source>
</reference>
<dbReference type="PANTHER" id="PTHR24186:SF38">
    <property type="entry name" value="ANKYRIN REPEAT FAMILY PROTEIN"/>
    <property type="match status" value="1"/>
</dbReference>
<dbReference type="InterPro" id="IPR026961">
    <property type="entry name" value="PGG_dom"/>
</dbReference>
<evidence type="ECO:0000313" key="11">
    <source>
        <dbReference type="Proteomes" id="UP000823388"/>
    </source>
</evidence>
<comment type="caution">
    <text evidence="10">The sequence shown here is derived from an EMBL/GenBank/DDBJ whole genome shotgun (WGS) entry which is preliminary data.</text>
</comment>
<evidence type="ECO:0000256" key="4">
    <source>
        <dbReference type="ARBA" id="ARBA00022989"/>
    </source>
</evidence>
<evidence type="ECO:0000256" key="3">
    <source>
        <dbReference type="ARBA" id="ARBA00022737"/>
    </source>
</evidence>
<name>A0A8T0MZ06_PANVG</name>
<feature type="transmembrane region" description="Helical" evidence="8">
    <location>
        <begin position="184"/>
        <end position="202"/>
    </location>
</feature>
<evidence type="ECO:0000256" key="1">
    <source>
        <dbReference type="ARBA" id="ARBA00004141"/>
    </source>
</evidence>
<keyword evidence="4 8" id="KW-1133">Transmembrane helix</keyword>